<proteinExistence type="predicted"/>
<protein>
    <submittedName>
        <fullName evidence="2">Uncharacterized protein</fullName>
    </submittedName>
</protein>
<evidence type="ECO:0000313" key="3">
    <source>
        <dbReference type="Proteomes" id="UP000177845"/>
    </source>
</evidence>
<dbReference type="Proteomes" id="UP000177845">
    <property type="component" value="Unassembled WGS sequence"/>
</dbReference>
<accession>A0A1F4XDX9</accession>
<feature type="compositionally biased region" description="Low complexity" evidence="1">
    <location>
        <begin position="40"/>
        <end position="52"/>
    </location>
</feature>
<dbReference type="AlphaFoldDB" id="A0A1F4XDX9"/>
<dbReference type="EMBL" id="MEWJ01000033">
    <property type="protein sequence ID" value="OGC79831.1"/>
    <property type="molecule type" value="Genomic_DNA"/>
</dbReference>
<comment type="caution">
    <text evidence="2">The sequence shown here is derived from an EMBL/GenBank/DDBJ whole genome shotgun (WGS) entry which is preliminary data.</text>
</comment>
<evidence type="ECO:0000313" key="2">
    <source>
        <dbReference type="EMBL" id="OGC79831.1"/>
    </source>
</evidence>
<gene>
    <name evidence="2" type="ORF">A3K01_02295</name>
</gene>
<organism evidence="2 3">
    <name type="scientific">candidate division WWE3 bacterium RIFOXYD1_FULL_43_17</name>
    <dbReference type="NCBI Taxonomy" id="1802652"/>
    <lineage>
        <taxon>Bacteria</taxon>
        <taxon>Katanobacteria</taxon>
    </lineage>
</organism>
<name>A0A1F4XDX9_UNCKA</name>
<evidence type="ECO:0000256" key="1">
    <source>
        <dbReference type="SAM" id="MobiDB-lite"/>
    </source>
</evidence>
<reference evidence="2 3" key="1">
    <citation type="journal article" date="2016" name="Nat. Commun.">
        <title>Thousands of microbial genomes shed light on interconnected biogeochemical processes in an aquifer system.</title>
        <authorList>
            <person name="Anantharaman K."/>
            <person name="Brown C.T."/>
            <person name="Hug L.A."/>
            <person name="Sharon I."/>
            <person name="Castelle C.J."/>
            <person name="Probst A.J."/>
            <person name="Thomas B.C."/>
            <person name="Singh A."/>
            <person name="Wilkins M.J."/>
            <person name="Karaoz U."/>
            <person name="Brodie E.L."/>
            <person name="Williams K.H."/>
            <person name="Hubbard S.S."/>
            <person name="Banfield J.F."/>
        </authorList>
    </citation>
    <scope>NUCLEOTIDE SEQUENCE [LARGE SCALE GENOMIC DNA]</scope>
</reference>
<feature type="region of interest" description="Disordered" evidence="1">
    <location>
        <begin position="33"/>
        <end position="58"/>
    </location>
</feature>
<sequence length="199" mass="22089">MLNKIKKYTPYIVLAVALILLLIYTNTEKPKQITPPAGFTTSTGEESVVTTSPLDQTPGDTISSVEEANQNLEKTGQESLGKGFTVNRYTDKNSFLSFDIITNEETKVAAVIRPALTDQEKNITSFKEYYKVGTPEAVMYLSKSSVGTVHVYSSQGVAVVFEEYSGQVYNVATFDSMPLNQFKQVFSSMFQDIPDRSVY</sequence>